<feature type="chain" id="PRO_5033016410" evidence="2">
    <location>
        <begin position="20"/>
        <end position="213"/>
    </location>
</feature>
<evidence type="ECO:0000256" key="2">
    <source>
        <dbReference type="SAM" id="SignalP"/>
    </source>
</evidence>
<feature type="signal peptide" evidence="2">
    <location>
        <begin position="1"/>
        <end position="19"/>
    </location>
</feature>
<evidence type="ECO:0000313" key="3">
    <source>
        <dbReference type="EMBL" id="KAG2490523.1"/>
    </source>
</evidence>
<name>A0A835XWX5_9CHLO</name>
<accession>A0A835XWX5</accession>
<feature type="compositionally biased region" description="Pro residues" evidence="1">
    <location>
        <begin position="192"/>
        <end position="213"/>
    </location>
</feature>
<comment type="caution">
    <text evidence="3">The sequence shown here is derived from an EMBL/GenBank/DDBJ whole genome shotgun (WGS) entry which is preliminary data.</text>
</comment>
<keyword evidence="4" id="KW-1185">Reference proteome</keyword>
<organism evidence="3 4">
    <name type="scientific">Edaphochlamys debaryana</name>
    <dbReference type="NCBI Taxonomy" id="47281"/>
    <lineage>
        <taxon>Eukaryota</taxon>
        <taxon>Viridiplantae</taxon>
        <taxon>Chlorophyta</taxon>
        <taxon>core chlorophytes</taxon>
        <taxon>Chlorophyceae</taxon>
        <taxon>CS clade</taxon>
        <taxon>Chlamydomonadales</taxon>
        <taxon>Chlamydomonadales incertae sedis</taxon>
        <taxon>Edaphochlamys</taxon>
    </lineage>
</organism>
<evidence type="ECO:0000256" key="1">
    <source>
        <dbReference type="SAM" id="MobiDB-lite"/>
    </source>
</evidence>
<protein>
    <submittedName>
        <fullName evidence="3">Uncharacterized protein</fullName>
    </submittedName>
</protein>
<dbReference type="AlphaFoldDB" id="A0A835XWX5"/>
<keyword evidence="2" id="KW-0732">Signal</keyword>
<gene>
    <name evidence="3" type="ORF">HYH03_011144</name>
</gene>
<evidence type="ECO:0000313" key="4">
    <source>
        <dbReference type="Proteomes" id="UP000612055"/>
    </source>
</evidence>
<dbReference type="Proteomes" id="UP000612055">
    <property type="component" value="Unassembled WGS sequence"/>
</dbReference>
<reference evidence="3" key="1">
    <citation type="journal article" date="2020" name="bioRxiv">
        <title>Comparative genomics of Chlamydomonas.</title>
        <authorList>
            <person name="Craig R.J."/>
            <person name="Hasan A.R."/>
            <person name="Ness R.W."/>
            <person name="Keightley P.D."/>
        </authorList>
    </citation>
    <scope>NUCLEOTIDE SEQUENCE</scope>
    <source>
        <strain evidence="3">CCAP 11/70</strain>
    </source>
</reference>
<dbReference type="EMBL" id="JAEHOE010000061">
    <property type="protein sequence ID" value="KAG2490523.1"/>
    <property type="molecule type" value="Genomic_DNA"/>
</dbReference>
<sequence>MKTIIAVVLAAAAIAVAGAQSNCYTQCIRFTLTTPVAPPNITNDCDPALATNQTNYFRRVFFPDLAAAVGPSVISMADSVNAARRWGLAKCSWVLVGLGGGIPSVYESEMLFCGNLTKNGLGPAISKALNFTTWSGSIPLKEHASDITGYSFVDGNGNRLCVSAMIEAFDMAEDPKPQCEARTDSVCTNYWSPPPSPNPPPRISPPPMCVRHP</sequence>
<proteinExistence type="predicted"/>
<feature type="region of interest" description="Disordered" evidence="1">
    <location>
        <begin position="190"/>
        <end position="213"/>
    </location>
</feature>